<dbReference type="GO" id="GO:0005507">
    <property type="term" value="F:copper ion binding"/>
    <property type="evidence" value="ECO:0007669"/>
    <property type="project" value="InterPro"/>
</dbReference>
<evidence type="ECO:0000313" key="5">
    <source>
        <dbReference type="Proteomes" id="UP000444185"/>
    </source>
</evidence>
<evidence type="ECO:0000259" key="3">
    <source>
        <dbReference type="Pfam" id="PF00080"/>
    </source>
</evidence>
<feature type="chain" id="PRO_5032799457" evidence="2">
    <location>
        <begin position="24"/>
        <end position="176"/>
    </location>
</feature>
<dbReference type="AlphaFoldDB" id="A0A844Y221"/>
<name>A0A844Y221_9SPHN</name>
<dbReference type="InterPro" id="IPR036423">
    <property type="entry name" value="SOD-like_Cu/Zn_dom_sf"/>
</dbReference>
<feature type="domain" description="Superoxide dismutase copper/zinc binding" evidence="3">
    <location>
        <begin position="44"/>
        <end position="172"/>
    </location>
</feature>
<protein>
    <submittedName>
        <fullName evidence="4">Superoxide dismutase family protein</fullName>
    </submittedName>
</protein>
<dbReference type="PANTHER" id="PTHR10003">
    <property type="entry name" value="SUPEROXIDE DISMUTASE CU-ZN -RELATED"/>
    <property type="match status" value="1"/>
</dbReference>
<accession>A0A844Y221</accession>
<keyword evidence="5" id="KW-1185">Reference proteome</keyword>
<keyword evidence="2" id="KW-0732">Signal</keyword>
<dbReference type="InterPro" id="IPR024134">
    <property type="entry name" value="SOD_Cu/Zn_/chaperone"/>
</dbReference>
<sequence>MIAKKLATPALLALALCGCSTLSDLPTDRVGQASLTLANGVPAGTAQLLSNGTTVSIAIAVTGIEPGPHGFHLHTTGKCEAPGFTSAGGHLNPAGRQHGSENPSGKHLGDLPNLVVGANGTATAEFDLAGTRDQVLADIFDADGTAVMIHAGADDYRSDPAGDAGSRIACGVLRPA</sequence>
<dbReference type="Proteomes" id="UP000444185">
    <property type="component" value="Unassembled WGS sequence"/>
</dbReference>
<comment type="caution">
    <text evidence="4">The sequence shown here is derived from an EMBL/GenBank/DDBJ whole genome shotgun (WGS) entry which is preliminary data.</text>
</comment>
<feature type="signal peptide" evidence="2">
    <location>
        <begin position="1"/>
        <end position="23"/>
    </location>
</feature>
<dbReference type="CDD" id="cd00305">
    <property type="entry name" value="Cu-Zn_Superoxide_Dismutase"/>
    <property type="match status" value="1"/>
</dbReference>
<dbReference type="Pfam" id="PF00080">
    <property type="entry name" value="Sod_Cu"/>
    <property type="match status" value="1"/>
</dbReference>
<evidence type="ECO:0000256" key="2">
    <source>
        <dbReference type="SAM" id="SignalP"/>
    </source>
</evidence>
<dbReference type="OrthoDB" id="5431326at2"/>
<proteinExistence type="inferred from homology"/>
<organism evidence="4 5">
    <name type="scientific">Qipengyuania gaetbuli</name>
    <dbReference type="NCBI Taxonomy" id="266952"/>
    <lineage>
        <taxon>Bacteria</taxon>
        <taxon>Pseudomonadati</taxon>
        <taxon>Pseudomonadota</taxon>
        <taxon>Alphaproteobacteria</taxon>
        <taxon>Sphingomonadales</taxon>
        <taxon>Erythrobacteraceae</taxon>
        <taxon>Qipengyuania</taxon>
    </lineage>
</organism>
<dbReference type="GO" id="GO:0006801">
    <property type="term" value="P:superoxide metabolic process"/>
    <property type="evidence" value="ECO:0007669"/>
    <property type="project" value="InterPro"/>
</dbReference>
<dbReference type="Gene3D" id="2.60.40.200">
    <property type="entry name" value="Superoxide dismutase, copper/zinc binding domain"/>
    <property type="match status" value="1"/>
</dbReference>
<reference evidence="4 5" key="1">
    <citation type="submission" date="2019-12" db="EMBL/GenBank/DDBJ databases">
        <title>Genomic-based taxomic classification of the family Erythrobacteraceae.</title>
        <authorList>
            <person name="Xu L."/>
        </authorList>
    </citation>
    <scope>NUCLEOTIDE SEQUENCE [LARGE SCALE GENOMIC DNA]</scope>
    <source>
        <strain evidence="4 5">DSM 16225</strain>
    </source>
</reference>
<dbReference type="PROSITE" id="PS51257">
    <property type="entry name" value="PROKAR_LIPOPROTEIN"/>
    <property type="match status" value="1"/>
</dbReference>
<comment type="similarity">
    <text evidence="1">Belongs to the Cu-Zn superoxide dismutase family.</text>
</comment>
<dbReference type="SUPFAM" id="SSF49329">
    <property type="entry name" value="Cu,Zn superoxide dismutase-like"/>
    <property type="match status" value="1"/>
</dbReference>
<evidence type="ECO:0000256" key="1">
    <source>
        <dbReference type="ARBA" id="ARBA00010457"/>
    </source>
</evidence>
<evidence type="ECO:0000313" key="4">
    <source>
        <dbReference type="EMBL" id="MXO52071.1"/>
    </source>
</evidence>
<dbReference type="InterPro" id="IPR001424">
    <property type="entry name" value="SOD_Cu_Zn_dom"/>
</dbReference>
<dbReference type="EMBL" id="WTYF01000004">
    <property type="protein sequence ID" value="MXO52071.1"/>
    <property type="molecule type" value="Genomic_DNA"/>
</dbReference>
<gene>
    <name evidence="4" type="ORF">GRI42_12230</name>
</gene>